<dbReference type="InParanoid" id="G2Q878"/>
<dbReference type="RefSeq" id="XP_003661426.1">
    <property type="nucleotide sequence ID" value="XM_003661378.1"/>
</dbReference>
<evidence type="ECO:0000313" key="3">
    <source>
        <dbReference type="Proteomes" id="UP000007322"/>
    </source>
</evidence>
<evidence type="ECO:0000256" key="1">
    <source>
        <dbReference type="SAM" id="MobiDB-lite"/>
    </source>
</evidence>
<feature type="region of interest" description="Disordered" evidence="1">
    <location>
        <begin position="29"/>
        <end position="53"/>
    </location>
</feature>
<dbReference type="AlphaFoldDB" id="G2Q878"/>
<accession>G2Q878</accession>
<sequence length="98" mass="10738">MPSTTTQPKVPQTSINFSGYCVVILRAQETDSSSRPTGGTTQSTAKNQQKSFPPFSPPIAINTDLSQLGYFTHSLPFGFRLPAGLCYEFDEFVLAEDE</sequence>
<dbReference type="EMBL" id="CP003003">
    <property type="protein sequence ID" value="AEO56181.1"/>
    <property type="molecule type" value="Genomic_DNA"/>
</dbReference>
<dbReference type="HOGENOM" id="CLU_2335113_0_0_1"/>
<name>G2Q878_THET4</name>
<proteinExistence type="predicted"/>
<dbReference type="GeneID" id="11512105"/>
<protein>
    <submittedName>
        <fullName evidence="2">Uncharacterized protein</fullName>
    </submittedName>
</protein>
<dbReference type="KEGG" id="mtm:MYCTH_2125144"/>
<gene>
    <name evidence="2" type="ORF">MYCTH_2125144</name>
</gene>
<feature type="compositionally biased region" description="Polar residues" evidence="1">
    <location>
        <begin position="30"/>
        <end position="51"/>
    </location>
</feature>
<dbReference type="VEuPathDB" id="FungiDB:MYCTH_2125144"/>
<reference evidence="2 3" key="1">
    <citation type="journal article" date="2011" name="Nat. Biotechnol.">
        <title>Comparative genomic analysis of the thermophilic biomass-degrading fungi Myceliophthora thermophila and Thielavia terrestris.</title>
        <authorList>
            <person name="Berka R.M."/>
            <person name="Grigoriev I.V."/>
            <person name="Otillar R."/>
            <person name="Salamov A."/>
            <person name="Grimwood J."/>
            <person name="Reid I."/>
            <person name="Ishmael N."/>
            <person name="John T."/>
            <person name="Darmond C."/>
            <person name="Moisan M.-C."/>
            <person name="Henrissat B."/>
            <person name="Coutinho P.M."/>
            <person name="Lombard V."/>
            <person name="Natvig D.O."/>
            <person name="Lindquist E."/>
            <person name="Schmutz J."/>
            <person name="Lucas S."/>
            <person name="Harris P."/>
            <person name="Powlowski J."/>
            <person name="Bellemare A."/>
            <person name="Taylor D."/>
            <person name="Butler G."/>
            <person name="de Vries R.P."/>
            <person name="Allijn I.E."/>
            <person name="van den Brink J."/>
            <person name="Ushinsky S."/>
            <person name="Storms R."/>
            <person name="Powell A.J."/>
            <person name="Paulsen I.T."/>
            <person name="Elbourne L.D.H."/>
            <person name="Baker S.E."/>
            <person name="Magnuson J."/>
            <person name="LaBoissiere S."/>
            <person name="Clutterbuck A.J."/>
            <person name="Martinez D."/>
            <person name="Wogulis M."/>
            <person name="de Leon A.L."/>
            <person name="Rey M.W."/>
            <person name="Tsang A."/>
        </authorList>
    </citation>
    <scope>NUCLEOTIDE SEQUENCE [LARGE SCALE GENOMIC DNA]</scope>
    <source>
        <strain evidence="3">ATCC 42464 / BCRC 31852 / DSM 1799</strain>
    </source>
</reference>
<keyword evidence="3" id="KW-1185">Reference proteome</keyword>
<evidence type="ECO:0000313" key="2">
    <source>
        <dbReference type="EMBL" id="AEO56181.1"/>
    </source>
</evidence>
<dbReference type="Proteomes" id="UP000007322">
    <property type="component" value="Chromosome 2"/>
</dbReference>
<organism evidence="2 3">
    <name type="scientific">Thermothelomyces thermophilus (strain ATCC 42464 / BCRC 31852 / DSM 1799)</name>
    <name type="common">Sporotrichum thermophile</name>
    <dbReference type="NCBI Taxonomy" id="573729"/>
    <lineage>
        <taxon>Eukaryota</taxon>
        <taxon>Fungi</taxon>
        <taxon>Dikarya</taxon>
        <taxon>Ascomycota</taxon>
        <taxon>Pezizomycotina</taxon>
        <taxon>Sordariomycetes</taxon>
        <taxon>Sordariomycetidae</taxon>
        <taxon>Sordariales</taxon>
        <taxon>Chaetomiaceae</taxon>
        <taxon>Thermothelomyces</taxon>
    </lineage>
</organism>